<sequence>MKETKTDKELKKIFVEEVGLEDDEDWNFDRNAGETEEGYDPDFDASGSAPQDAPEDIDTQSDVNDLVDDIMNMLSDITDVNKLEQIHSYVSNILDENF</sequence>
<gene>
    <name evidence="2" type="ORF">BWY04_01173</name>
</gene>
<dbReference type="Proteomes" id="UP000485621">
    <property type="component" value="Unassembled WGS sequence"/>
</dbReference>
<reference evidence="2" key="1">
    <citation type="submission" date="2017-02" db="EMBL/GenBank/DDBJ databases">
        <title>Delving into the versatile metabolic prowess of the omnipresent phylum Bacteroidetes.</title>
        <authorList>
            <person name="Nobu M.K."/>
            <person name="Mei R."/>
            <person name="Narihiro T."/>
            <person name="Kuroda K."/>
            <person name="Liu W.-T."/>
        </authorList>
    </citation>
    <scope>NUCLEOTIDE SEQUENCE</scope>
    <source>
        <strain evidence="2">ADurb.Bin160</strain>
    </source>
</reference>
<organism evidence="2">
    <name type="scientific">candidate division CPR1 bacterium ADurb.Bin160</name>
    <dbReference type="NCBI Taxonomy" id="1852826"/>
    <lineage>
        <taxon>Bacteria</taxon>
        <taxon>candidate division CPR1</taxon>
    </lineage>
</organism>
<accession>A0A1V5ZLM6</accession>
<dbReference type="AlphaFoldDB" id="A0A1V5ZLM6"/>
<name>A0A1V5ZLM6_9BACT</name>
<evidence type="ECO:0000256" key="1">
    <source>
        <dbReference type="SAM" id="MobiDB-lite"/>
    </source>
</evidence>
<proteinExistence type="predicted"/>
<evidence type="ECO:0000313" key="2">
    <source>
        <dbReference type="EMBL" id="OQB40854.1"/>
    </source>
</evidence>
<feature type="compositionally biased region" description="Acidic residues" evidence="1">
    <location>
        <begin position="34"/>
        <end position="43"/>
    </location>
</feature>
<dbReference type="EMBL" id="MWDB01000030">
    <property type="protein sequence ID" value="OQB40854.1"/>
    <property type="molecule type" value="Genomic_DNA"/>
</dbReference>
<comment type="caution">
    <text evidence="2">The sequence shown here is derived from an EMBL/GenBank/DDBJ whole genome shotgun (WGS) entry which is preliminary data.</text>
</comment>
<feature type="region of interest" description="Disordered" evidence="1">
    <location>
        <begin position="24"/>
        <end position="59"/>
    </location>
</feature>
<protein>
    <submittedName>
        <fullName evidence="2">Uncharacterized protein</fullName>
    </submittedName>
</protein>